<reference evidence="1 2" key="1">
    <citation type="journal article" date="2018" name="Evol. Lett.">
        <title>Horizontal gene cluster transfer increased hallucinogenic mushroom diversity.</title>
        <authorList>
            <person name="Reynolds H.T."/>
            <person name="Vijayakumar V."/>
            <person name="Gluck-Thaler E."/>
            <person name="Korotkin H.B."/>
            <person name="Matheny P.B."/>
            <person name="Slot J.C."/>
        </authorList>
    </citation>
    <scope>NUCLEOTIDE SEQUENCE [LARGE SCALE GENOMIC DNA]</scope>
    <source>
        <strain evidence="1 2">2631</strain>
    </source>
</reference>
<name>A0A409WYD0_PSICY</name>
<dbReference type="InParanoid" id="A0A409WYD0"/>
<sequence length="127" mass="15198">MAYSQIKTSLTPEERLEIELRNEKIKRVEDYIFYQSELNYWKKECKLLEEKIEDREAIHESMDHILDQHGSYYRDELRRLRLKIEDMEAELEEEDNLLIASTNIIATICDKLAKVFASYNFKSTATD</sequence>
<comment type="caution">
    <text evidence="1">The sequence shown here is derived from an EMBL/GenBank/DDBJ whole genome shotgun (WGS) entry which is preliminary data.</text>
</comment>
<dbReference type="Proteomes" id="UP000283269">
    <property type="component" value="Unassembled WGS sequence"/>
</dbReference>
<proteinExistence type="predicted"/>
<evidence type="ECO:0000313" key="2">
    <source>
        <dbReference type="Proteomes" id="UP000283269"/>
    </source>
</evidence>
<dbReference type="EMBL" id="NHYD01003013">
    <property type="protein sequence ID" value="PPQ83520.1"/>
    <property type="molecule type" value="Genomic_DNA"/>
</dbReference>
<dbReference type="AlphaFoldDB" id="A0A409WYD0"/>
<evidence type="ECO:0000313" key="1">
    <source>
        <dbReference type="EMBL" id="PPQ83520.1"/>
    </source>
</evidence>
<accession>A0A409WYD0</accession>
<keyword evidence="2" id="KW-1185">Reference proteome</keyword>
<protein>
    <submittedName>
        <fullName evidence="1">Uncharacterized protein</fullName>
    </submittedName>
</protein>
<gene>
    <name evidence="1" type="ORF">CVT25_007010</name>
</gene>
<dbReference type="OrthoDB" id="10672456at2759"/>
<organism evidence="1 2">
    <name type="scientific">Psilocybe cyanescens</name>
    <dbReference type="NCBI Taxonomy" id="93625"/>
    <lineage>
        <taxon>Eukaryota</taxon>
        <taxon>Fungi</taxon>
        <taxon>Dikarya</taxon>
        <taxon>Basidiomycota</taxon>
        <taxon>Agaricomycotina</taxon>
        <taxon>Agaricomycetes</taxon>
        <taxon>Agaricomycetidae</taxon>
        <taxon>Agaricales</taxon>
        <taxon>Agaricineae</taxon>
        <taxon>Strophariaceae</taxon>
        <taxon>Psilocybe</taxon>
    </lineage>
</organism>